<evidence type="ECO:0000259" key="7">
    <source>
        <dbReference type="Pfam" id="PF03871"/>
    </source>
</evidence>
<sequence length="207" mass="24207">MAEEREISRLYRVNRTIHELVSDRGFQVAEDETDMSFEDFRNQFAANGSVDRNQLNFWTNSRKDPTDSIFIFYSDEKKVGVKTMRKFIGILDEKQIRRGIIIYSEAMSPPARKVINSMGQDYKLEEYAEADLLVNITHHQLVPRHEVLPESDKKALLERYRLRETQLPRILLSDPVARYYGLTRGQVVKITRSSETAGRYITFRIAL</sequence>
<dbReference type="InterPro" id="IPR005571">
    <property type="entry name" value="RNA_pol_Rpb5_N"/>
</dbReference>
<dbReference type="Gene3D" id="3.40.1340.10">
    <property type="entry name" value="RNA polymerase, Rpb5, N-terminal domain"/>
    <property type="match status" value="1"/>
</dbReference>
<dbReference type="PANTHER" id="PTHR10535:SF0">
    <property type="entry name" value="DNA-DIRECTED RNA POLYMERASES I, II, AND III SUBUNIT RPABC1"/>
    <property type="match status" value="1"/>
</dbReference>
<dbReference type="InterPro" id="IPR014381">
    <property type="entry name" value="Arch_Rpo5/euc_Rpb5"/>
</dbReference>
<proteinExistence type="inferred from homology"/>
<evidence type="ECO:0000256" key="3">
    <source>
        <dbReference type="ARBA" id="ARBA00023163"/>
    </source>
</evidence>
<dbReference type="SUPFAM" id="SSF55287">
    <property type="entry name" value="RPB5-like RNA polymerase subunit"/>
    <property type="match status" value="1"/>
</dbReference>
<evidence type="ECO:0000313" key="8">
    <source>
        <dbReference type="EMBL" id="CED84068.1"/>
    </source>
</evidence>
<feature type="domain" description="RNA polymerase subunit H/Rpb5 C-terminal" evidence="6">
    <location>
        <begin position="134"/>
        <end position="205"/>
    </location>
</feature>
<organism evidence="8">
    <name type="scientific">Phaffia rhodozyma</name>
    <name type="common">Yeast</name>
    <name type="synonym">Xanthophyllomyces dendrorhous</name>
    <dbReference type="NCBI Taxonomy" id="264483"/>
    <lineage>
        <taxon>Eukaryota</taxon>
        <taxon>Fungi</taxon>
        <taxon>Dikarya</taxon>
        <taxon>Basidiomycota</taxon>
        <taxon>Agaricomycotina</taxon>
        <taxon>Tremellomycetes</taxon>
        <taxon>Cystofilobasidiales</taxon>
        <taxon>Mrakiaceae</taxon>
        <taxon>Phaffia</taxon>
    </lineage>
</organism>
<comment type="similarity">
    <text evidence="5">Belongs to the archaeal Rpo5/eukaryotic RPB5 RNA polymerase subunit family.</text>
</comment>
<dbReference type="EMBL" id="LN483157">
    <property type="protein sequence ID" value="CED84068.1"/>
    <property type="molecule type" value="Genomic_DNA"/>
</dbReference>
<dbReference type="FunFam" id="3.40.1340.10:FF:000001">
    <property type="entry name" value="DNA-directed RNA polymerases I, II, and III subunit RPABC1"/>
    <property type="match status" value="1"/>
</dbReference>
<evidence type="ECO:0000256" key="4">
    <source>
        <dbReference type="ARBA" id="ARBA00023242"/>
    </source>
</evidence>
<dbReference type="GO" id="GO:0005736">
    <property type="term" value="C:RNA polymerase I complex"/>
    <property type="evidence" value="ECO:0007669"/>
    <property type="project" value="TreeGrafter"/>
</dbReference>
<dbReference type="FunFam" id="3.90.940.20:FF:000001">
    <property type="entry name" value="DNA-directed RNA polymerases I, II, and III subunit RPABC1"/>
    <property type="match status" value="1"/>
</dbReference>
<keyword evidence="3" id="KW-0804">Transcription</keyword>
<accession>A0A0F7SVQ6</accession>
<reference evidence="8" key="1">
    <citation type="submission" date="2014-08" db="EMBL/GenBank/DDBJ databases">
        <authorList>
            <person name="Sharma Rahul"/>
            <person name="Thines Marco"/>
        </authorList>
    </citation>
    <scope>NUCLEOTIDE SEQUENCE</scope>
</reference>
<dbReference type="GO" id="GO:0006366">
    <property type="term" value="P:transcription by RNA polymerase II"/>
    <property type="evidence" value="ECO:0007669"/>
    <property type="project" value="TreeGrafter"/>
</dbReference>
<keyword evidence="8" id="KW-0240">DNA-directed RNA polymerase</keyword>
<dbReference type="GO" id="GO:0005666">
    <property type="term" value="C:RNA polymerase III complex"/>
    <property type="evidence" value="ECO:0007669"/>
    <property type="project" value="TreeGrafter"/>
</dbReference>
<dbReference type="GO" id="GO:0006362">
    <property type="term" value="P:transcription elongation by RNA polymerase I"/>
    <property type="evidence" value="ECO:0007669"/>
    <property type="project" value="TreeGrafter"/>
</dbReference>
<dbReference type="GO" id="GO:0005665">
    <property type="term" value="C:RNA polymerase II, core complex"/>
    <property type="evidence" value="ECO:0007669"/>
    <property type="project" value="TreeGrafter"/>
</dbReference>
<dbReference type="InterPro" id="IPR000783">
    <property type="entry name" value="RNA_pol_subH/Rpb5_C"/>
</dbReference>
<protein>
    <recommendedName>
        <fullName evidence="2">DNA-directed RNA polymerases I, II, and III subunit RPABC1</fullName>
    </recommendedName>
</protein>
<dbReference type="PIRSF" id="PIRSF000747">
    <property type="entry name" value="RPB5"/>
    <property type="match status" value="1"/>
</dbReference>
<dbReference type="Pfam" id="PF01191">
    <property type="entry name" value="RNA_pol_Rpb5_C"/>
    <property type="match status" value="1"/>
</dbReference>
<feature type="domain" description="RNA polymerase Rpb5 N-terminal" evidence="7">
    <location>
        <begin position="4"/>
        <end position="88"/>
    </location>
</feature>
<dbReference type="GO" id="GO:0003677">
    <property type="term" value="F:DNA binding"/>
    <property type="evidence" value="ECO:0007669"/>
    <property type="project" value="InterPro"/>
</dbReference>
<comment type="subcellular location">
    <subcellularLocation>
        <location evidence="1">Nucleus</location>
    </subcellularLocation>
</comment>
<dbReference type="SUPFAM" id="SSF53036">
    <property type="entry name" value="Eukaryotic RPB5 N-terminal domain"/>
    <property type="match status" value="1"/>
</dbReference>
<dbReference type="InterPro" id="IPR035913">
    <property type="entry name" value="RPB5-like_sf"/>
</dbReference>
<evidence type="ECO:0000256" key="5">
    <source>
        <dbReference type="ARBA" id="ARBA00025765"/>
    </source>
</evidence>
<dbReference type="HAMAP" id="MF_00025">
    <property type="entry name" value="RNApol_Rpo5_RPB5"/>
    <property type="match status" value="1"/>
</dbReference>
<evidence type="ECO:0000256" key="1">
    <source>
        <dbReference type="ARBA" id="ARBA00004123"/>
    </source>
</evidence>
<dbReference type="AlphaFoldDB" id="A0A0F7SVQ6"/>
<dbReference type="Gene3D" id="3.90.940.20">
    <property type="entry name" value="RPB5-like RNA polymerase subunit"/>
    <property type="match status" value="1"/>
</dbReference>
<name>A0A0F7SVQ6_PHARH</name>
<dbReference type="Pfam" id="PF03871">
    <property type="entry name" value="RNA_pol_Rpb5_N"/>
    <property type="match status" value="1"/>
</dbReference>
<keyword evidence="4" id="KW-0539">Nucleus</keyword>
<dbReference type="GO" id="GO:0042797">
    <property type="term" value="P:tRNA transcription by RNA polymerase III"/>
    <property type="evidence" value="ECO:0007669"/>
    <property type="project" value="TreeGrafter"/>
</dbReference>
<dbReference type="InterPro" id="IPR036710">
    <property type="entry name" value="RNA_pol_Rpb5_N_sf"/>
</dbReference>
<evidence type="ECO:0000259" key="6">
    <source>
        <dbReference type="Pfam" id="PF01191"/>
    </source>
</evidence>
<evidence type="ECO:0000256" key="2">
    <source>
        <dbReference type="ARBA" id="ARBA00020809"/>
    </source>
</evidence>
<dbReference type="PANTHER" id="PTHR10535">
    <property type="entry name" value="DNA-DIRECTED RNA POLYMERASES I, II, AND III SUBUNIT RPABC1"/>
    <property type="match status" value="1"/>
</dbReference>
<dbReference type="GO" id="GO:0003899">
    <property type="term" value="F:DNA-directed RNA polymerase activity"/>
    <property type="evidence" value="ECO:0007669"/>
    <property type="project" value="InterPro"/>
</dbReference>